<dbReference type="InterPro" id="IPR044839">
    <property type="entry name" value="NDR1-like"/>
</dbReference>
<evidence type="ECO:0000256" key="1">
    <source>
        <dbReference type="ARBA" id="ARBA00004370"/>
    </source>
</evidence>
<dbReference type="Proteomes" id="UP001085076">
    <property type="component" value="Miscellaneous, Linkage group lg06"/>
</dbReference>
<proteinExistence type="predicted"/>
<reference evidence="5" key="1">
    <citation type="submission" date="2021-03" db="EMBL/GenBank/DDBJ databases">
        <authorList>
            <person name="Li Z."/>
            <person name="Yang C."/>
        </authorList>
    </citation>
    <scope>NUCLEOTIDE SEQUENCE</scope>
    <source>
        <strain evidence="5">Dzin_1.0</strain>
        <tissue evidence="5">Leaf</tissue>
    </source>
</reference>
<comment type="caution">
    <text evidence="5">The sequence shown here is derived from an EMBL/GenBank/DDBJ whole genome shotgun (WGS) entry which is preliminary data.</text>
</comment>
<gene>
    <name evidence="5" type="ORF">J5N97_022521</name>
</gene>
<keyword evidence="6" id="KW-1185">Reference proteome</keyword>
<sequence length="259" mass="28489">MASDPKTTGRANYPSPPPPPPQQQPQPVYGAPAPHPVYYGEPYPAFYPAPPPPPANNPNTNLLRRFLVIIVAIIVVTGAVLFISWIVLRPRLPIFSVASASLSSFNLSSSQLSSDLSISLSVRNPNHKMRIHYYDVQAELLYDFYTISGVALPPIDQGTRNVTEIKAMLVAVGEYVGVDVAHSIDTERRSTGTVGFQVRVLAWVRFSSGAWWTRRNVLRVFCDDVKIKFPNASSTVGSLERAFKPCLVRFCGNADLCST</sequence>
<keyword evidence="4" id="KW-1133">Transmembrane helix</keyword>
<reference evidence="5" key="2">
    <citation type="journal article" date="2022" name="Hortic Res">
        <title>The genome of Dioscorea zingiberensis sheds light on the biosynthesis, origin and evolution of the medicinally important diosgenin saponins.</title>
        <authorList>
            <person name="Li Y."/>
            <person name="Tan C."/>
            <person name="Li Z."/>
            <person name="Guo J."/>
            <person name="Li S."/>
            <person name="Chen X."/>
            <person name="Wang C."/>
            <person name="Dai X."/>
            <person name="Yang H."/>
            <person name="Song W."/>
            <person name="Hou L."/>
            <person name="Xu J."/>
            <person name="Tong Z."/>
            <person name="Xu A."/>
            <person name="Yuan X."/>
            <person name="Wang W."/>
            <person name="Yang Q."/>
            <person name="Chen L."/>
            <person name="Sun Z."/>
            <person name="Wang K."/>
            <person name="Pan B."/>
            <person name="Chen J."/>
            <person name="Bao Y."/>
            <person name="Liu F."/>
            <person name="Qi X."/>
            <person name="Gang D.R."/>
            <person name="Wen J."/>
            <person name="Li J."/>
        </authorList>
    </citation>
    <scope>NUCLEOTIDE SEQUENCE</scope>
    <source>
        <strain evidence="5">Dzin_1.0</strain>
    </source>
</reference>
<protein>
    <recommendedName>
        <fullName evidence="7">Late embryogenesis abundant protein LEA-2 subgroup domain-containing protein</fullName>
    </recommendedName>
</protein>
<name>A0A9D5CAY6_9LILI</name>
<dbReference type="AlphaFoldDB" id="A0A9D5CAY6"/>
<dbReference type="PANTHER" id="PTHR31234:SF55">
    <property type="entry name" value="LATE EMBRYOGENESIS ABUNDANT (LEA) HYDROXYPROLINE-RICH GLYCOPROTEIN FAMILY"/>
    <property type="match status" value="1"/>
</dbReference>
<dbReference type="OrthoDB" id="695142at2759"/>
<evidence type="ECO:0000256" key="4">
    <source>
        <dbReference type="SAM" id="Phobius"/>
    </source>
</evidence>
<dbReference type="GO" id="GO:0098542">
    <property type="term" value="P:defense response to other organism"/>
    <property type="evidence" value="ECO:0007669"/>
    <property type="project" value="InterPro"/>
</dbReference>
<evidence type="ECO:0000256" key="3">
    <source>
        <dbReference type="SAM" id="MobiDB-lite"/>
    </source>
</evidence>
<evidence type="ECO:0000313" key="5">
    <source>
        <dbReference type="EMBL" id="KAJ0969644.1"/>
    </source>
</evidence>
<feature type="compositionally biased region" description="Polar residues" evidence="3">
    <location>
        <begin position="1"/>
        <end position="10"/>
    </location>
</feature>
<keyword evidence="2 4" id="KW-0472">Membrane</keyword>
<feature type="region of interest" description="Disordered" evidence="3">
    <location>
        <begin position="1"/>
        <end position="34"/>
    </location>
</feature>
<comment type="subcellular location">
    <subcellularLocation>
        <location evidence="1">Membrane</location>
    </subcellularLocation>
</comment>
<dbReference type="PANTHER" id="PTHR31234">
    <property type="entry name" value="LATE EMBRYOGENESIS ABUNDANT (LEA) HYDROXYPROLINE-RICH GLYCOPROTEIN FAMILY"/>
    <property type="match status" value="1"/>
</dbReference>
<dbReference type="EMBL" id="JAGGNH010000006">
    <property type="protein sequence ID" value="KAJ0969644.1"/>
    <property type="molecule type" value="Genomic_DNA"/>
</dbReference>
<evidence type="ECO:0000256" key="2">
    <source>
        <dbReference type="ARBA" id="ARBA00023136"/>
    </source>
</evidence>
<evidence type="ECO:0000313" key="6">
    <source>
        <dbReference type="Proteomes" id="UP001085076"/>
    </source>
</evidence>
<accession>A0A9D5CAY6</accession>
<organism evidence="5 6">
    <name type="scientific">Dioscorea zingiberensis</name>
    <dbReference type="NCBI Taxonomy" id="325984"/>
    <lineage>
        <taxon>Eukaryota</taxon>
        <taxon>Viridiplantae</taxon>
        <taxon>Streptophyta</taxon>
        <taxon>Embryophyta</taxon>
        <taxon>Tracheophyta</taxon>
        <taxon>Spermatophyta</taxon>
        <taxon>Magnoliopsida</taxon>
        <taxon>Liliopsida</taxon>
        <taxon>Dioscoreales</taxon>
        <taxon>Dioscoreaceae</taxon>
        <taxon>Dioscorea</taxon>
    </lineage>
</organism>
<dbReference type="GO" id="GO:0005886">
    <property type="term" value="C:plasma membrane"/>
    <property type="evidence" value="ECO:0007669"/>
    <property type="project" value="TreeGrafter"/>
</dbReference>
<evidence type="ECO:0008006" key="7">
    <source>
        <dbReference type="Google" id="ProtNLM"/>
    </source>
</evidence>
<feature type="transmembrane region" description="Helical" evidence="4">
    <location>
        <begin position="66"/>
        <end position="88"/>
    </location>
</feature>
<keyword evidence="4" id="KW-0812">Transmembrane</keyword>
<feature type="compositionally biased region" description="Pro residues" evidence="3">
    <location>
        <begin position="14"/>
        <end position="24"/>
    </location>
</feature>